<sequence length="140" mass="16289">MAFSIFKYVMLLFLGLVVGFGLHLVVLNYMELELFENRIILAYSLNFCVAALIVGGLFIVREKQKDNLGSLFMIGSFLKFALFFIAFYPSYTSDGEMTKQEFFTFFIPYIISLILETLALIRLLEYLDFYTSKYPQNKDE</sequence>
<organism evidence="2 3">
    <name type="scientific">Urechidicola vernalis</name>
    <dbReference type="NCBI Taxonomy" id="3075600"/>
    <lineage>
        <taxon>Bacteria</taxon>
        <taxon>Pseudomonadati</taxon>
        <taxon>Bacteroidota</taxon>
        <taxon>Flavobacteriia</taxon>
        <taxon>Flavobacteriales</taxon>
        <taxon>Flavobacteriaceae</taxon>
        <taxon>Urechidicola</taxon>
    </lineage>
</organism>
<evidence type="ECO:0000256" key="1">
    <source>
        <dbReference type="SAM" id="Phobius"/>
    </source>
</evidence>
<dbReference type="RefSeq" id="WP_311593732.1">
    <property type="nucleotide sequence ID" value="NZ_JAVRHV010000005.1"/>
</dbReference>
<feature type="transmembrane region" description="Helical" evidence="1">
    <location>
        <begin position="39"/>
        <end position="59"/>
    </location>
</feature>
<feature type="transmembrane region" description="Helical" evidence="1">
    <location>
        <begin position="103"/>
        <end position="124"/>
    </location>
</feature>
<name>A0ABU2Y614_9FLAO</name>
<dbReference type="Proteomes" id="UP001252186">
    <property type="component" value="Unassembled WGS sequence"/>
</dbReference>
<accession>A0ABU2Y614</accession>
<feature type="transmembrane region" description="Helical" evidence="1">
    <location>
        <begin position="71"/>
        <end position="91"/>
    </location>
</feature>
<reference evidence="2 3" key="1">
    <citation type="submission" date="2023-09" db="EMBL/GenBank/DDBJ databases">
        <authorList>
            <person name="Rey-Velasco X."/>
        </authorList>
    </citation>
    <scope>NUCLEOTIDE SEQUENCE [LARGE SCALE GENOMIC DNA]</scope>
    <source>
        <strain evidence="2 3">P050</strain>
    </source>
</reference>
<evidence type="ECO:0000313" key="3">
    <source>
        <dbReference type="Proteomes" id="UP001252186"/>
    </source>
</evidence>
<feature type="transmembrane region" description="Helical" evidence="1">
    <location>
        <begin position="5"/>
        <end position="27"/>
    </location>
</feature>
<keyword evidence="3" id="KW-1185">Reference proteome</keyword>
<evidence type="ECO:0000313" key="2">
    <source>
        <dbReference type="EMBL" id="MDT0553644.1"/>
    </source>
</evidence>
<dbReference type="EMBL" id="JAVRHV010000005">
    <property type="protein sequence ID" value="MDT0553644.1"/>
    <property type="molecule type" value="Genomic_DNA"/>
</dbReference>
<protein>
    <submittedName>
        <fullName evidence="2">Uncharacterized protein</fullName>
    </submittedName>
</protein>
<keyword evidence="1" id="KW-0472">Membrane</keyword>
<gene>
    <name evidence="2" type="ORF">RM519_10340</name>
</gene>
<keyword evidence="1" id="KW-1133">Transmembrane helix</keyword>
<proteinExistence type="predicted"/>
<comment type="caution">
    <text evidence="2">The sequence shown here is derived from an EMBL/GenBank/DDBJ whole genome shotgun (WGS) entry which is preliminary data.</text>
</comment>
<keyword evidence="1" id="KW-0812">Transmembrane</keyword>